<dbReference type="EMBL" id="MKIP01000027">
    <property type="protein sequence ID" value="OLP62240.1"/>
    <property type="molecule type" value="Genomic_DNA"/>
</dbReference>
<proteinExistence type="predicted"/>
<evidence type="ECO:0000313" key="2">
    <source>
        <dbReference type="Proteomes" id="UP000186364"/>
    </source>
</evidence>
<gene>
    <name evidence="1" type="ORF">BJF93_18645</name>
</gene>
<sequence>MRASEAGSNAPALAQLSRSVWQGRDTLHLRLRLTGGGVSGLPLTQAAWGAGLRRTAAVRRESLRGIKLMAR</sequence>
<dbReference type="Proteomes" id="UP000186364">
    <property type="component" value="Unassembled WGS sequence"/>
</dbReference>
<organism evidence="1 2">
    <name type="scientific">Xaviernesmea oryzae</name>
    <dbReference type="NCBI Taxonomy" id="464029"/>
    <lineage>
        <taxon>Bacteria</taxon>
        <taxon>Pseudomonadati</taxon>
        <taxon>Pseudomonadota</taxon>
        <taxon>Alphaproteobacteria</taxon>
        <taxon>Hyphomicrobiales</taxon>
        <taxon>Rhizobiaceae</taxon>
        <taxon>Rhizobium/Agrobacterium group</taxon>
        <taxon>Xaviernesmea</taxon>
    </lineage>
</organism>
<dbReference type="AlphaFoldDB" id="A0A1Q9B2J0"/>
<protein>
    <submittedName>
        <fullName evidence="1">Uncharacterized protein</fullName>
    </submittedName>
</protein>
<accession>A0A1Q9B2J0</accession>
<comment type="caution">
    <text evidence="1">The sequence shown here is derived from an EMBL/GenBank/DDBJ whole genome shotgun (WGS) entry which is preliminary data.</text>
</comment>
<reference evidence="1 2" key="1">
    <citation type="submission" date="2016-09" db="EMBL/GenBank/DDBJ databases">
        <title>Rhizobium sp. nov., a novel species isolated from the rice rhizosphere.</title>
        <authorList>
            <person name="Zhao J."/>
            <person name="Zhang X."/>
        </authorList>
    </citation>
    <scope>NUCLEOTIDE SEQUENCE [LARGE SCALE GENOMIC DNA]</scope>
    <source>
        <strain evidence="1 2">1.7048</strain>
    </source>
</reference>
<evidence type="ECO:0000313" key="1">
    <source>
        <dbReference type="EMBL" id="OLP62240.1"/>
    </source>
</evidence>
<keyword evidence="2" id="KW-1185">Reference proteome</keyword>
<name>A0A1Q9B2J0_9HYPH</name>